<feature type="transmembrane region" description="Helical" evidence="1">
    <location>
        <begin position="6"/>
        <end position="29"/>
    </location>
</feature>
<feature type="transmembrane region" description="Helical" evidence="1">
    <location>
        <begin position="36"/>
        <end position="55"/>
    </location>
</feature>
<evidence type="ECO:0000256" key="1">
    <source>
        <dbReference type="SAM" id="Phobius"/>
    </source>
</evidence>
<evidence type="ECO:0000313" key="2">
    <source>
        <dbReference type="EMBL" id="SDH84912.1"/>
    </source>
</evidence>
<feature type="transmembrane region" description="Helical" evidence="1">
    <location>
        <begin position="152"/>
        <end position="173"/>
    </location>
</feature>
<organism evidence="2 3">
    <name type="scientific">Paenibacillus typhae</name>
    <dbReference type="NCBI Taxonomy" id="1174501"/>
    <lineage>
        <taxon>Bacteria</taxon>
        <taxon>Bacillati</taxon>
        <taxon>Bacillota</taxon>
        <taxon>Bacilli</taxon>
        <taxon>Bacillales</taxon>
        <taxon>Paenibacillaceae</taxon>
        <taxon>Paenibacillus</taxon>
    </lineage>
</organism>
<keyword evidence="1" id="KW-0812">Transmembrane</keyword>
<keyword evidence="1" id="KW-0472">Membrane</keyword>
<feature type="transmembrane region" description="Helical" evidence="1">
    <location>
        <begin position="61"/>
        <end position="81"/>
    </location>
</feature>
<keyword evidence="3" id="KW-1185">Reference proteome</keyword>
<evidence type="ECO:0000313" key="3">
    <source>
        <dbReference type="Proteomes" id="UP000199050"/>
    </source>
</evidence>
<keyword evidence="1" id="KW-1133">Transmembrane helix</keyword>
<accession>A0A1G8FRZ4</accession>
<dbReference type="EMBL" id="FNDX01000001">
    <property type="protein sequence ID" value="SDH84912.1"/>
    <property type="molecule type" value="Genomic_DNA"/>
</dbReference>
<gene>
    <name evidence="2" type="ORF">SAMN05216192_101328</name>
</gene>
<name>A0A1G8FRZ4_9BACL</name>
<dbReference type="OrthoDB" id="2082317at2"/>
<sequence length="183" mass="20544">MNVVAWAIVACEILFWVVIITGLSVRYLFKRKRLGLFFLALTPLLDLVLLVIAGVDLSNGATATVAHALAAVYISVSVVFGKSMIRWADERFRYYVTRQGPPPLKRTGRDHALHYFKSWLLHLLAFLLGAGLLYGLIVWIDDPSRTEALQSILSLWTIVVGIDLLIAGSYFLWPRKEKTKISA</sequence>
<reference evidence="3" key="1">
    <citation type="submission" date="2016-10" db="EMBL/GenBank/DDBJ databases">
        <authorList>
            <person name="Varghese N."/>
            <person name="Submissions S."/>
        </authorList>
    </citation>
    <scope>NUCLEOTIDE SEQUENCE [LARGE SCALE GENOMIC DNA]</scope>
    <source>
        <strain evidence="3">CGMCC 1.11012</strain>
    </source>
</reference>
<dbReference type="AlphaFoldDB" id="A0A1G8FRZ4"/>
<dbReference type="STRING" id="1174501.SAMN05216192_101328"/>
<dbReference type="RefSeq" id="WP_090711512.1">
    <property type="nucleotide sequence ID" value="NZ_CBCSKY010000007.1"/>
</dbReference>
<protein>
    <submittedName>
        <fullName evidence="2">Uncharacterized protein</fullName>
    </submittedName>
</protein>
<feature type="transmembrane region" description="Helical" evidence="1">
    <location>
        <begin position="119"/>
        <end position="140"/>
    </location>
</feature>
<proteinExistence type="predicted"/>
<dbReference type="Proteomes" id="UP000199050">
    <property type="component" value="Unassembled WGS sequence"/>
</dbReference>